<evidence type="ECO:0000256" key="1">
    <source>
        <dbReference type="ARBA" id="ARBA00022737"/>
    </source>
</evidence>
<keyword evidence="4" id="KW-1185">Reference proteome</keyword>
<protein>
    <submittedName>
        <fullName evidence="5">ANK_REP_REGION domain-containing protein</fullName>
    </submittedName>
</protein>
<sequence length="122" mass="13534">MSGGAGVYWHDEFDIPKMELLTAAYEGNIRKVGELLRNGVHIDSCDDDHVTALQIAAFNGNNQMVLYLLDEGADLEMCNQVGMTPFHHACREGRMTVVETLLQRGADIHRTTLANSFIQISV</sequence>
<dbReference type="InterPro" id="IPR036770">
    <property type="entry name" value="Ankyrin_rpt-contain_sf"/>
</dbReference>
<evidence type="ECO:0000256" key="2">
    <source>
        <dbReference type="ARBA" id="ARBA00023043"/>
    </source>
</evidence>
<evidence type="ECO:0000256" key="3">
    <source>
        <dbReference type="PROSITE-ProRule" id="PRU00023"/>
    </source>
</evidence>
<keyword evidence="2 3" id="KW-0040">ANK repeat</keyword>
<organism evidence="4 5">
    <name type="scientific">Heterorhabditis bacteriophora</name>
    <name type="common">Entomopathogenic nematode worm</name>
    <dbReference type="NCBI Taxonomy" id="37862"/>
    <lineage>
        <taxon>Eukaryota</taxon>
        <taxon>Metazoa</taxon>
        <taxon>Ecdysozoa</taxon>
        <taxon>Nematoda</taxon>
        <taxon>Chromadorea</taxon>
        <taxon>Rhabditida</taxon>
        <taxon>Rhabditina</taxon>
        <taxon>Rhabditomorpha</taxon>
        <taxon>Strongyloidea</taxon>
        <taxon>Heterorhabditidae</taxon>
        <taxon>Heterorhabditis</taxon>
    </lineage>
</organism>
<evidence type="ECO:0000313" key="4">
    <source>
        <dbReference type="Proteomes" id="UP000095283"/>
    </source>
</evidence>
<proteinExistence type="predicted"/>
<dbReference type="PROSITE" id="PS50297">
    <property type="entry name" value="ANK_REP_REGION"/>
    <property type="match status" value="2"/>
</dbReference>
<dbReference type="Pfam" id="PF12796">
    <property type="entry name" value="Ank_2"/>
    <property type="match status" value="1"/>
</dbReference>
<dbReference type="SUPFAM" id="SSF48403">
    <property type="entry name" value="Ankyrin repeat"/>
    <property type="match status" value="1"/>
</dbReference>
<dbReference type="AlphaFoldDB" id="A0A1I7X8G1"/>
<dbReference type="SMART" id="SM00248">
    <property type="entry name" value="ANK"/>
    <property type="match status" value="2"/>
</dbReference>
<reference evidence="5" key="1">
    <citation type="submission" date="2016-11" db="UniProtKB">
        <authorList>
            <consortium name="WormBaseParasite"/>
        </authorList>
    </citation>
    <scope>IDENTIFICATION</scope>
</reference>
<dbReference type="WBParaSite" id="Hba_13718">
    <property type="protein sequence ID" value="Hba_13718"/>
    <property type="gene ID" value="Hba_13718"/>
</dbReference>
<dbReference type="Proteomes" id="UP000095283">
    <property type="component" value="Unplaced"/>
</dbReference>
<feature type="repeat" description="ANK" evidence="3">
    <location>
        <begin position="81"/>
        <end position="113"/>
    </location>
</feature>
<dbReference type="PANTHER" id="PTHR24171">
    <property type="entry name" value="ANKYRIN REPEAT DOMAIN-CONTAINING PROTEIN 39-RELATED"/>
    <property type="match status" value="1"/>
</dbReference>
<dbReference type="InterPro" id="IPR002110">
    <property type="entry name" value="Ankyrin_rpt"/>
</dbReference>
<name>A0A1I7X8G1_HETBA</name>
<keyword evidence="1" id="KW-0677">Repeat</keyword>
<feature type="repeat" description="ANK" evidence="3">
    <location>
        <begin position="48"/>
        <end position="80"/>
    </location>
</feature>
<dbReference type="PROSITE" id="PS50088">
    <property type="entry name" value="ANK_REPEAT"/>
    <property type="match status" value="2"/>
</dbReference>
<evidence type="ECO:0000313" key="5">
    <source>
        <dbReference type="WBParaSite" id="Hba_13718"/>
    </source>
</evidence>
<dbReference type="Gene3D" id="1.25.40.20">
    <property type="entry name" value="Ankyrin repeat-containing domain"/>
    <property type="match status" value="1"/>
</dbReference>
<accession>A0A1I7X8G1</accession>